<name>A0A514BX71_9GAMM</name>
<reference evidence="1 2" key="1">
    <citation type="submission" date="2019-06" db="EMBL/GenBank/DDBJ databases">
        <title>Lysobacter alkalisoli sp. nov. isolated from saline-alkali soil.</title>
        <authorList>
            <person name="Sun J.-Q."/>
            <person name="Xu L."/>
        </authorList>
    </citation>
    <scope>NUCLEOTIDE SEQUENCE [LARGE SCALE GENOMIC DNA]</scope>
    <source>
        <strain evidence="1 2">SJ-36</strain>
    </source>
</reference>
<dbReference type="AlphaFoldDB" id="A0A514BX71"/>
<sequence length="115" mass="12933">MKRICFYRKGVCLAPHGKAALSWWARLRGLLFRPPLANDGSEALLISPCASIHTFGMSYPLDVVFLDRAGSVLGVRERIRPWRACMQKGARSVIEFHAGAVQRLSIRPGDVIEWR</sequence>
<evidence type="ECO:0000313" key="1">
    <source>
        <dbReference type="EMBL" id="QDH71589.1"/>
    </source>
</evidence>
<keyword evidence="2" id="KW-1185">Reference proteome</keyword>
<dbReference type="Gene3D" id="2.60.120.1140">
    <property type="entry name" value="Protein of unknown function DUF192"/>
    <property type="match status" value="1"/>
</dbReference>
<protein>
    <submittedName>
        <fullName evidence="1">DUF192 domain-containing protein</fullName>
    </submittedName>
</protein>
<dbReference type="Proteomes" id="UP000317199">
    <property type="component" value="Chromosome"/>
</dbReference>
<dbReference type="InterPro" id="IPR038695">
    <property type="entry name" value="Saro_0823-like_sf"/>
</dbReference>
<dbReference type="KEGG" id="lyj:FKV23_16920"/>
<gene>
    <name evidence="1" type="ORF">FKV23_16920</name>
</gene>
<dbReference type="InterPro" id="IPR003795">
    <property type="entry name" value="DUF192"/>
</dbReference>
<dbReference type="OrthoDB" id="9813379at2"/>
<accession>A0A514BX71</accession>
<dbReference type="EMBL" id="CP041242">
    <property type="protein sequence ID" value="QDH71589.1"/>
    <property type="molecule type" value="Genomic_DNA"/>
</dbReference>
<proteinExistence type="predicted"/>
<evidence type="ECO:0000313" key="2">
    <source>
        <dbReference type="Proteomes" id="UP000317199"/>
    </source>
</evidence>
<organism evidence="1 2">
    <name type="scientific">Marilutibacter alkalisoli</name>
    <dbReference type="NCBI Taxonomy" id="2591633"/>
    <lineage>
        <taxon>Bacteria</taxon>
        <taxon>Pseudomonadati</taxon>
        <taxon>Pseudomonadota</taxon>
        <taxon>Gammaproteobacteria</taxon>
        <taxon>Lysobacterales</taxon>
        <taxon>Lysobacteraceae</taxon>
        <taxon>Marilutibacter</taxon>
    </lineage>
</organism>
<dbReference type="Pfam" id="PF02643">
    <property type="entry name" value="DUF192"/>
    <property type="match status" value="1"/>
</dbReference>